<dbReference type="AlphaFoldDB" id="A0A078JG10"/>
<feature type="compositionally biased region" description="Basic and acidic residues" evidence="4">
    <location>
        <begin position="315"/>
        <end position="324"/>
    </location>
</feature>
<dbReference type="InterPro" id="IPR017923">
    <property type="entry name" value="TFIIS_N"/>
</dbReference>
<dbReference type="OMA" id="HINASSG"/>
<evidence type="ECO:0000256" key="2">
    <source>
        <dbReference type="ARBA" id="ARBA00023242"/>
    </source>
</evidence>
<evidence type="ECO:0000259" key="5">
    <source>
        <dbReference type="PROSITE" id="PS51319"/>
    </source>
</evidence>
<proteinExistence type="predicted"/>
<keyword evidence="2 3" id="KW-0539">Nucleus</keyword>
<gene>
    <name evidence="6" type="primary">BnaCnng46930D</name>
    <name evidence="6" type="ORF">GSBRNA2T00045782001</name>
</gene>
<dbReference type="SUPFAM" id="SSF47676">
    <property type="entry name" value="Conserved domain common to transcription factors TFIIS, elongin A, CRSP70"/>
    <property type="match status" value="1"/>
</dbReference>
<dbReference type="SMART" id="SM00509">
    <property type="entry name" value="TFS2N"/>
    <property type="match status" value="1"/>
</dbReference>
<sequence>METELHRKRYENPPPTLILLIGNACSTFFLEKKFPRKPDFEIGDEMKPSQDSLDDWRDYFRRGDSDIFGIINHAIILAAAYFPDEFKSRRDGIAQLLFSRNASRSCIGCGREDNHETVGGSGGRDDSGGAGGGEEDEKKVNDNEIVVDEVVRIRDILLNKEDESNSALFHSLRKLESMSLSVDLLKGTEIGKAVNGLRRHGSDKIRELAKALFAEWKELVDQWMNSTNEIAGDEGTPESANYSVVDEAEAFPSPPHDLDFLAPEPTGFELSQILDGLDCDGNPRHSVEPKRKSMRRPEGTREPNLVGRYNNNQQTRREEVDARPMKHSATVFDEPRRQPKQTREQMVHPIQRKPIVIPEQKRNSQQDKLKAMDPDAKFEFAKRKLQESYQQHDKAKRQRTIQVLETIPKQGKVQKPQFKRPMRR</sequence>
<dbReference type="GO" id="GO:0005634">
    <property type="term" value="C:nucleus"/>
    <property type="evidence" value="ECO:0007669"/>
    <property type="project" value="UniProtKB-SubCell"/>
</dbReference>
<dbReference type="CDD" id="cd00183">
    <property type="entry name" value="TFIIS_I"/>
    <property type="match status" value="1"/>
</dbReference>
<feature type="region of interest" description="Disordered" evidence="4">
    <location>
        <begin position="110"/>
        <end position="141"/>
    </location>
</feature>
<evidence type="ECO:0000313" key="6">
    <source>
        <dbReference type="EMBL" id="CDY65410.1"/>
    </source>
</evidence>
<name>A0A078JG10_BRANA</name>
<dbReference type="InterPro" id="IPR003617">
    <property type="entry name" value="TFIIS/CRSP70_N_sub"/>
</dbReference>
<evidence type="ECO:0000256" key="4">
    <source>
        <dbReference type="SAM" id="MobiDB-lite"/>
    </source>
</evidence>
<dbReference type="PROSITE" id="PS51319">
    <property type="entry name" value="TFIIS_N"/>
    <property type="match status" value="1"/>
</dbReference>
<dbReference type="Gene3D" id="1.20.930.10">
    <property type="entry name" value="Conserved domain common to transcription factors TFIIS, elongin A, CRSP70"/>
    <property type="match status" value="1"/>
</dbReference>
<evidence type="ECO:0000256" key="1">
    <source>
        <dbReference type="ARBA" id="ARBA00004123"/>
    </source>
</evidence>
<dbReference type="InterPro" id="IPR035441">
    <property type="entry name" value="TFIIS/LEDGF_dom_sf"/>
</dbReference>
<dbReference type="Gramene" id="CDY65410">
    <property type="protein sequence ID" value="CDY65410"/>
    <property type="gene ID" value="GSBRNA2T00045782001"/>
</dbReference>
<protein>
    <submittedName>
        <fullName evidence="6">BnaCnng46930D protein</fullName>
    </submittedName>
</protein>
<dbReference type="PaxDb" id="3708-A0A078JG10"/>
<dbReference type="Pfam" id="PF08711">
    <property type="entry name" value="Med26"/>
    <property type="match status" value="1"/>
</dbReference>
<reference evidence="6 7" key="1">
    <citation type="journal article" date="2014" name="Science">
        <title>Plant genetics. Early allopolyploid evolution in the post-Neolithic Brassica napus oilseed genome.</title>
        <authorList>
            <person name="Chalhoub B."/>
            <person name="Denoeud F."/>
            <person name="Liu S."/>
            <person name="Parkin I.A."/>
            <person name="Tang H."/>
            <person name="Wang X."/>
            <person name="Chiquet J."/>
            <person name="Belcram H."/>
            <person name="Tong C."/>
            <person name="Samans B."/>
            <person name="Correa M."/>
            <person name="Da Silva C."/>
            <person name="Just J."/>
            <person name="Falentin C."/>
            <person name="Koh C.S."/>
            <person name="Le Clainche I."/>
            <person name="Bernard M."/>
            <person name="Bento P."/>
            <person name="Noel B."/>
            <person name="Labadie K."/>
            <person name="Alberti A."/>
            <person name="Charles M."/>
            <person name="Arnaud D."/>
            <person name="Guo H."/>
            <person name="Daviaud C."/>
            <person name="Alamery S."/>
            <person name="Jabbari K."/>
            <person name="Zhao M."/>
            <person name="Edger P.P."/>
            <person name="Chelaifa H."/>
            <person name="Tack D."/>
            <person name="Lassalle G."/>
            <person name="Mestiri I."/>
            <person name="Schnel N."/>
            <person name="Le Paslier M.C."/>
            <person name="Fan G."/>
            <person name="Renault V."/>
            <person name="Bayer P.E."/>
            <person name="Golicz A.A."/>
            <person name="Manoli S."/>
            <person name="Lee T.H."/>
            <person name="Thi V.H."/>
            <person name="Chalabi S."/>
            <person name="Hu Q."/>
            <person name="Fan C."/>
            <person name="Tollenaere R."/>
            <person name="Lu Y."/>
            <person name="Battail C."/>
            <person name="Shen J."/>
            <person name="Sidebottom C.H."/>
            <person name="Wang X."/>
            <person name="Canaguier A."/>
            <person name="Chauveau A."/>
            <person name="Berard A."/>
            <person name="Deniot G."/>
            <person name="Guan M."/>
            <person name="Liu Z."/>
            <person name="Sun F."/>
            <person name="Lim Y.P."/>
            <person name="Lyons E."/>
            <person name="Town C.D."/>
            <person name="Bancroft I."/>
            <person name="Wang X."/>
            <person name="Meng J."/>
            <person name="Ma J."/>
            <person name="Pires J.C."/>
            <person name="King G.J."/>
            <person name="Brunel D."/>
            <person name="Delourme R."/>
            <person name="Renard M."/>
            <person name="Aury J.M."/>
            <person name="Adams K.L."/>
            <person name="Batley J."/>
            <person name="Snowdon R.J."/>
            <person name="Tost J."/>
            <person name="Edwards D."/>
            <person name="Zhou Y."/>
            <person name="Hua W."/>
            <person name="Sharpe A.G."/>
            <person name="Paterson A.H."/>
            <person name="Guan C."/>
            <person name="Wincker P."/>
        </authorList>
    </citation>
    <scope>NUCLEOTIDE SEQUENCE [LARGE SCALE GENOMIC DNA]</scope>
    <source>
        <strain evidence="7">cv. Darmor-bzh</strain>
    </source>
</reference>
<dbReference type="EMBL" id="LK034774">
    <property type="protein sequence ID" value="CDY65410.1"/>
    <property type="molecule type" value="Genomic_DNA"/>
</dbReference>
<comment type="subcellular location">
    <subcellularLocation>
        <location evidence="1 3">Nucleus</location>
    </subcellularLocation>
</comment>
<keyword evidence="7" id="KW-1185">Reference proteome</keyword>
<feature type="domain" description="TFIIS N-terminal" evidence="5">
    <location>
        <begin position="148"/>
        <end position="223"/>
    </location>
</feature>
<feature type="region of interest" description="Disordered" evidence="4">
    <location>
        <begin position="277"/>
        <end position="370"/>
    </location>
</feature>
<dbReference type="STRING" id="3708.A0A078JG10"/>
<evidence type="ECO:0000313" key="7">
    <source>
        <dbReference type="Proteomes" id="UP000028999"/>
    </source>
</evidence>
<dbReference type="Proteomes" id="UP000028999">
    <property type="component" value="Unassembled WGS sequence"/>
</dbReference>
<feature type="compositionally biased region" description="Basic and acidic residues" evidence="4">
    <location>
        <begin position="359"/>
        <end position="370"/>
    </location>
</feature>
<evidence type="ECO:0000256" key="3">
    <source>
        <dbReference type="PROSITE-ProRule" id="PRU00649"/>
    </source>
</evidence>
<organism evidence="6 7">
    <name type="scientific">Brassica napus</name>
    <name type="common">Rape</name>
    <dbReference type="NCBI Taxonomy" id="3708"/>
    <lineage>
        <taxon>Eukaryota</taxon>
        <taxon>Viridiplantae</taxon>
        <taxon>Streptophyta</taxon>
        <taxon>Embryophyta</taxon>
        <taxon>Tracheophyta</taxon>
        <taxon>Spermatophyta</taxon>
        <taxon>Magnoliopsida</taxon>
        <taxon>eudicotyledons</taxon>
        <taxon>Gunneridae</taxon>
        <taxon>Pentapetalae</taxon>
        <taxon>rosids</taxon>
        <taxon>malvids</taxon>
        <taxon>Brassicales</taxon>
        <taxon>Brassicaceae</taxon>
        <taxon>Brassiceae</taxon>
        <taxon>Brassica</taxon>
    </lineage>
</organism>
<dbReference type="PANTHER" id="PTHR46554">
    <property type="entry name" value="MEDIATOR OF RNA POLYMERASE II TRANSCRIPTION SUBUNIT 26A-RELATED"/>
    <property type="match status" value="1"/>
</dbReference>
<accession>A0A078JG10</accession>
<feature type="compositionally biased region" description="Basic and acidic residues" evidence="4">
    <location>
        <begin position="281"/>
        <end position="301"/>
    </location>
</feature>
<feature type="compositionally biased region" description="Basic and acidic residues" evidence="4">
    <location>
        <begin position="333"/>
        <end position="346"/>
    </location>
</feature>
<dbReference type="PANTHER" id="PTHR46554:SF2">
    <property type="entry name" value="TFIIS N-TERMINAL DOMAIN-CONTAINING PROTEIN"/>
    <property type="match status" value="1"/>
</dbReference>